<reference evidence="3 4" key="1">
    <citation type="submission" date="2019-10" db="EMBL/GenBank/DDBJ databases">
        <title>Genome diversity of Sutterella seckii.</title>
        <authorList>
            <person name="Chaplin A.V."/>
            <person name="Sokolova S.R."/>
            <person name="Mosin K.A."/>
            <person name="Ivanova E.L."/>
            <person name="Kochetkova T.O."/>
            <person name="Goltsov A.Y."/>
            <person name="Trofimov D.Y."/>
            <person name="Efimov B.A."/>
        </authorList>
    </citation>
    <scope>NUCLEOTIDE SEQUENCE [LARGE SCALE GENOMIC DNA]</scope>
    <source>
        <strain evidence="3 4">ASD3426</strain>
    </source>
</reference>
<keyword evidence="3" id="KW-0067">ATP-binding</keyword>
<dbReference type="PANTHER" id="PTHR43566:SF2">
    <property type="entry name" value="DUF4143 DOMAIN-CONTAINING PROTEIN"/>
    <property type="match status" value="1"/>
</dbReference>
<dbReference type="InterPro" id="IPR041682">
    <property type="entry name" value="AAA_14"/>
</dbReference>
<dbReference type="SUPFAM" id="SSF52540">
    <property type="entry name" value="P-loop containing nucleoside triphosphate hydrolases"/>
    <property type="match status" value="1"/>
</dbReference>
<comment type="caution">
    <text evidence="3">The sequence shown here is derived from an EMBL/GenBank/DDBJ whole genome shotgun (WGS) entry which is preliminary data.</text>
</comment>
<evidence type="ECO:0000259" key="1">
    <source>
        <dbReference type="Pfam" id="PF13173"/>
    </source>
</evidence>
<dbReference type="AlphaFoldDB" id="A0AAI9SBR2"/>
<name>A0AAI9SBR2_9BURK</name>
<dbReference type="Pfam" id="PF13635">
    <property type="entry name" value="DUF4143"/>
    <property type="match status" value="1"/>
</dbReference>
<protein>
    <submittedName>
        <fullName evidence="3">ATP-binding protein</fullName>
    </submittedName>
</protein>
<keyword evidence="4" id="KW-1185">Reference proteome</keyword>
<dbReference type="GO" id="GO:0005524">
    <property type="term" value="F:ATP binding"/>
    <property type="evidence" value="ECO:0007669"/>
    <property type="project" value="UniProtKB-KW"/>
</dbReference>
<dbReference type="Pfam" id="PF13173">
    <property type="entry name" value="AAA_14"/>
    <property type="match status" value="1"/>
</dbReference>
<keyword evidence="3" id="KW-0547">Nucleotide-binding</keyword>
<accession>A0AAI9SBR2</accession>
<dbReference type="InterPro" id="IPR025420">
    <property type="entry name" value="DUF4143"/>
</dbReference>
<evidence type="ECO:0000259" key="2">
    <source>
        <dbReference type="Pfam" id="PF13635"/>
    </source>
</evidence>
<dbReference type="RefSeq" id="WP_139687433.1">
    <property type="nucleotide sequence ID" value="NZ_WEHW01000059.1"/>
</dbReference>
<organism evidence="3 4">
    <name type="scientific">Sutterella seckii</name>
    <dbReference type="NCBI Taxonomy" id="1944635"/>
    <lineage>
        <taxon>Bacteria</taxon>
        <taxon>Pseudomonadati</taxon>
        <taxon>Pseudomonadota</taxon>
        <taxon>Betaproteobacteria</taxon>
        <taxon>Burkholderiales</taxon>
        <taxon>Sutterellaceae</taxon>
        <taxon>Sutterella</taxon>
    </lineage>
</organism>
<feature type="domain" description="DUF4143" evidence="2">
    <location>
        <begin position="196"/>
        <end position="354"/>
    </location>
</feature>
<evidence type="ECO:0000313" key="4">
    <source>
        <dbReference type="Proteomes" id="UP000469462"/>
    </source>
</evidence>
<evidence type="ECO:0000313" key="3">
    <source>
        <dbReference type="EMBL" id="KAB7649895.1"/>
    </source>
</evidence>
<proteinExistence type="predicted"/>
<dbReference type="Proteomes" id="UP000469462">
    <property type="component" value="Unassembled WGS sequence"/>
</dbReference>
<sequence length="403" mass="45593">MAYLHRTLEKVIPQLSASSKGILLFGMRQTGKTALMKHLGSKRPYVTLVQHEIRDTAMHAPDQLLADCPPHAIIDEVEWAPTLFPALEAFLDARDDRGLFWLLGSQRPAFVEEIADTLPGRITLLNLLPLSIYEREGLGLEQLPYLPDFSLKQKLEARSAYETRGIVFEGGFPEAKSLSGADRKLFFDKLIDSVIEKDIPQLNSIEKRMAFRRFLRTLAVRSGQVLNCTALAHDCGLTIRTAREWLAIAETCGFIFVLPPYLENIGKRLVRSPKLYFADTGLLCKLMGIQTPEEAAAHYNADALFETFVVMEIVKSWLHNGRRPEFYFYRDSDQNEIDLLIRCQNRFFPVEVRAAATPKRSMVKSIRAFRKIKPDCGTAALISLLQETVPLDANTVSHSIWSI</sequence>
<dbReference type="PANTHER" id="PTHR43566">
    <property type="entry name" value="CONSERVED PROTEIN"/>
    <property type="match status" value="1"/>
</dbReference>
<dbReference type="InterPro" id="IPR027417">
    <property type="entry name" value="P-loop_NTPase"/>
</dbReference>
<gene>
    <name evidence="3" type="ORF">GBM96_10385</name>
</gene>
<feature type="domain" description="AAA" evidence="1">
    <location>
        <begin position="20"/>
        <end position="134"/>
    </location>
</feature>
<dbReference type="EMBL" id="WEHW01000059">
    <property type="protein sequence ID" value="KAB7649895.1"/>
    <property type="molecule type" value="Genomic_DNA"/>
</dbReference>